<evidence type="ECO:0000313" key="2">
    <source>
        <dbReference type="EMBL" id="PIL32243.1"/>
    </source>
</evidence>
<evidence type="ECO:0000313" key="3">
    <source>
        <dbReference type="Proteomes" id="UP000230002"/>
    </source>
</evidence>
<evidence type="ECO:0000256" key="1">
    <source>
        <dbReference type="SAM" id="MobiDB-lite"/>
    </source>
</evidence>
<dbReference type="Proteomes" id="UP000230002">
    <property type="component" value="Unassembled WGS sequence"/>
</dbReference>
<sequence>MCFPIQAYCEVDDGSCLIAAGSSEGGKGTTIKVWKRLPTPSTTIAETVEPRASTVSGGDVPASAAGQPTSQTEADGDSDRVLDSRGAAEHLVLVSHSLFKDLGSYFQLFVCGAKRFLPRRIQGKGYIAIAFCLLVTAICVGRWPGEADNVVVKFLEILGGHVAAVAVKASVKLANFAIDMLKWYICYVNGCVPGTADGVMDREGWWDEWDVALAGAENNLSSPTATMSSPPFILAHDGLAAMNAEREKLEALHLQLEHDVRCLLQPAGFGHVTTEWEGLAHSVFTFANREYRHEAKIDIQEGARKIRRMHGVDKLVPRIVEQARNYQDILALVGEFKALLQRHEQNLPRIDAAAFKGCLRTFEEGAATFKRHLDAACTGMRTYKGQFRILDRPGAIVLNDAVSQRQNILAARPMLARLAELSQERLKKVDRASVIFAQLSRRLVENVAIPESIFDEYFQAYKAITGELEQQKPLQGYELGRLTDLLCGTSKKPYELPGAEPGSSFSITELRRAHLHFATIVEAVNTMTEILGPFRHSLVRNIERLQLRSRIIIVRVN</sequence>
<comment type="caution">
    <text evidence="2">The sequence shown here is derived from an EMBL/GenBank/DDBJ whole genome shotgun (WGS) entry which is preliminary data.</text>
</comment>
<feature type="region of interest" description="Disordered" evidence="1">
    <location>
        <begin position="50"/>
        <end position="79"/>
    </location>
</feature>
<dbReference type="OrthoDB" id="2757672at2759"/>
<dbReference type="EMBL" id="AYKW01000011">
    <property type="protein sequence ID" value="PIL32243.1"/>
    <property type="molecule type" value="Genomic_DNA"/>
</dbReference>
<name>A0A2G8SER7_9APHY</name>
<reference evidence="2 3" key="1">
    <citation type="journal article" date="2015" name="Sci. Rep.">
        <title>Chromosome-level genome map provides insights into diverse defense mechanisms in the medicinal fungus Ganoderma sinense.</title>
        <authorList>
            <person name="Zhu Y."/>
            <person name="Xu J."/>
            <person name="Sun C."/>
            <person name="Zhou S."/>
            <person name="Xu H."/>
            <person name="Nelson D.R."/>
            <person name="Qian J."/>
            <person name="Song J."/>
            <person name="Luo H."/>
            <person name="Xiang L."/>
            <person name="Li Y."/>
            <person name="Xu Z."/>
            <person name="Ji A."/>
            <person name="Wang L."/>
            <person name="Lu S."/>
            <person name="Hayward A."/>
            <person name="Sun W."/>
            <person name="Li X."/>
            <person name="Schwartz D.C."/>
            <person name="Wang Y."/>
            <person name="Chen S."/>
        </authorList>
    </citation>
    <scope>NUCLEOTIDE SEQUENCE [LARGE SCALE GENOMIC DNA]</scope>
    <source>
        <strain evidence="2 3">ZZ0214-1</strain>
    </source>
</reference>
<organism evidence="2 3">
    <name type="scientific">Ganoderma sinense ZZ0214-1</name>
    <dbReference type="NCBI Taxonomy" id="1077348"/>
    <lineage>
        <taxon>Eukaryota</taxon>
        <taxon>Fungi</taxon>
        <taxon>Dikarya</taxon>
        <taxon>Basidiomycota</taxon>
        <taxon>Agaricomycotina</taxon>
        <taxon>Agaricomycetes</taxon>
        <taxon>Polyporales</taxon>
        <taxon>Polyporaceae</taxon>
        <taxon>Ganoderma</taxon>
    </lineage>
</organism>
<accession>A0A2G8SER7</accession>
<gene>
    <name evidence="2" type="ORF">GSI_05488</name>
</gene>
<proteinExistence type="predicted"/>
<protein>
    <submittedName>
        <fullName evidence="2">Uncharacterized protein</fullName>
    </submittedName>
</protein>
<dbReference type="AlphaFoldDB" id="A0A2G8SER7"/>
<keyword evidence="3" id="KW-1185">Reference proteome</keyword>